<proteinExistence type="predicted"/>
<organism evidence="2 3">
    <name type="scientific">Halorientalis pallida</name>
    <dbReference type="NCBI Taxonomy" id="2479928"/>
    <lineage>
        <taxon>Archaea</taxon>
        <taxon>Methanobacteriati</taxon>
        <taxon>Methanobacteriota</taxon>
        <taxon>Stenosarchaea group</taxon>
        <taxon>Halobacteria</taxon>
        <taxon>Halobacteriales</taxon>
        <taxon>Haloarculaceae</taxon>
        <taxon>Halorientalis</taxon>
    </lineage>
</organism>
<accession>A0A498KQU6</accession>
<sequence length="81" mass="9160">MVGSRTVTAAVGVAVSPLVSVALWWYFETFVFFLFLPFVPFLLRDDGADDDAERVRECPQCGFQTTTDEYAFCPRDGQRLD</sequence>
<reference evidence="2 3" key="1">
    <citation type="submission" date="2019-01" db="EMBL/GenBank/DDBJ databases">
        <title>Halorientalis sp. F13-25 a new haloarchaeum isolated from hypersaline water.</title>
        <authorList>
            <person name="Ana D.-V."/>
            <person name="Cristina S.-P."/>
            <person name="Antonio V."/>
        </authorList>
    </citation>
    <scope>NUCLEOTIDE SEQUENCE [LARGE SCALE GENOMIC DNA]</scope>
    <source>
        <strain evidence="2 3">F13-25</strain>
    </source>
</reference>
<dbReference type="AlphaFoldDB" id="A0A498KQU6"/>
<dbReference type="Proteomes" id="UP000289691">
    <property type="component" value="Unassembled WGS sequence"/>
</dbReference>
<keyword evidence="1" id="KW-1133">Transmembrane helix</keyword>
<keyword evidence="1" id="KW-0472">Membrane</keyword>
<evidence type="ECO:0000256" key="1">
    <source>
        <dbReference type="SAM" id="Phobius"/>
    </source>
</evidence>
<dbReference type="OrthoDB" id="239588at2157"/>
<protein>
    <submittedName>
        <fullName evidence="2">Uncharacterized protein</fullName>
    </submittedName>
</protein>
<evidence type="ECO:0000313" key="2">
    <source>
        <dbReference type="EMBL" id="RXK46335.1"/>
    </source>
</evidence>
<comment type="caution">
    <text evidence="2">The sequence shown here is derived from an EMBL/GenBank/DDBJ whole genome shotgun (WGS) entry which is preliminary data.</text>
</comment>
<keyword evidence="3" id="KW-1185">Reference proteome</keyword>
<evidence type="ECO:0000313" key="3">
    <source>
        <dbReference type="Proteomes" id="UP000289691"/>
    </source>
</evidence>
<dbReference type="RefSeq" id="WP_129070722.1">
    <property type="nucleotide sequence ID" value="NZ_RDFA01000010.1"/>
</dbReference>
<name>A0A498KQU6_9EURY</name>
<feature type="transmembrane region" description="Helical" evidence="1">
    <location>
        <begin position="23"/>
        <end position="43"/>
    </location>
</feature>
<dbReference type="EMBL" id="RDFA01000010">
    <property type="protein sequence ID" value="RXK46335.1"/>
    <property type="molecule type" value="Genomic_DNA"/>
</dbReference>
<gene>
    <name evidence="2" type="ORF">EAF64_19855</name>
</gene>
<keyword evidence="1" id="KW-0812">Transmembrane</keyword>